<sequence>MMAEKDEELSLFLEMRRREKEQDSLLVNNPHEFEIPLGFRPLQVLLCFWSHIGEKTVERVINMRKLAPPNEKGSPHGNLSAKSSSPDSAGPMNASDTPLATSSNASSENSVCNNNGICLEVSEREDDACSDREVAGRSPCKLTREVIE</sequence>
<feature type="compositionally biased region" description="Polar residues" evidence="1">
    <location>
        <begin position="94"/>
        <end position="112"/>
    </location>
</feature>
<evidence type="ECO:0000313" key="2">
    <source>
        <dbReference type="EMBL" id="KAG2285213.1"/>
    </source>
</evidence>
<feature type="region of interest" description="Disordered" evidence="1">
    <location>
        <begin position="124"/>
        <end position="148"/>
    </location>
</feature>
<dbReference type="OrthoDB" id="1929779at2759"/>
<dbReference type="Proteomes" id="UP000886595">
    <property type="component" value="Unassembled WGS sequence"/>
</dbReference>
<dbReference type="GO" id="GO:0055028">
    <property type="term" value="C:cortical microtubule"/>
    <property type="evidence" value="ECO:0007669"/>
    <property type="project" value="TreeGrafter"/>
</dbReference>
<evidence type="ECO:0000256" key="1">
    <source>
        <dbReference type="SAM" id="MobiDB-lite"/>
    </source>
</evidence>
<name>A0A8X7RE74_BRACI</name>
<dbReference type="PANTHER" id="PTHR31949:SF20">
    <property type="entry name" value="OS01G0141900 PROTEIN"/>
    <property type="match status" value="1"/>
</dbReference>
<organism evidence="2 3">
    <name type="scientific">Brassica carinata</name>
    <name type="common">Ethiopian mustard</name>
    <name type="synonym">Abyssinian cabbage</name>
    <dbReference type="NCBI Taxonomy" id="52824"/>
    <lineage>
        <taxon>Eukaryota</taxon>
        <taxon>Viridiplantae</taxon>
        <taxon>Streptophyta</taxon>
        <taxon>Embryophyta</taxon>
        <taxon>Tracheophyta</taxon>
        <taxon>Spermatophyta</taxon>
        <taxon>Magnoliopsida</taxon>
        <taxon>eudicotyledons</taxon>
        <taxon>Gunneridae</taxon>
        <taxon>Pentapetalae</taxon>
        <taxon>rosids</taxon>
        <taxon>malvids</taxon>
        <taxon>Brassicales</taxon>
        <taxon>Brassicaceae</taxon>
        <taxon>Brassiceae</taxon>
        <taxon>Brassica</taxon>
    </lineage>
</organism>
<dbReference type="PANTHER" id="PTHR31949">
    <property type="entry name" value="GASTRIC MUCIN-LIKE PROTEIN"/>
    <property type="match status" value="1"/>
</dbReference>
<dbReference type="AlphaFoldDB" id="A0A8X7RE74"/>
<dbReference type="EMBL" id="JAAMPC010000010">
    <property type="protein sequence ID" value="KAG2285213.1"/>
    <property type="molecule type" value="Genomic_DNA"/>
</dbReference>
<protein>
    <submittedName>
        <fullName evidence="2">Uncharacterized protein</fullName>
    </submittedName>
</protein>
<comment type="caution">
    <text evidence="2">The sequence shown here is derived from an EMBL/GenBank/DDBJ whole genome shotgun (WGS) entry which is preliminary data.</text>
</comment>
<keyword evidence="3" id="KW-1185">Reference proteome</keyword>
<reference evidence="2 3" key="1">
    <citation type="submission" date="2020-02" db="EMBL/GenBank/DDBJ databases">
        <authorList>
            <person name="Ma Q."/>
            <person name="Huang Y."/>
            <person name="Song X."/>
            <person name="Pei D."/>
        </authorList>
    </citation>
    <scope>NUCLEOTIDE SEQUENCE [LARGE SCALE GENOMIC DNA]</scope>
    <source>
        <strain evidence="2">Sxm20200214</strain>
        <tissue evidence="2">Leaf</tissue>
    </source>
</reference>
<gene>
    <name evidence="2" type="ORF">Bca52824_044817</name>
</gene>
<accession>A0A8X7RE74</accession>
<dbReference type="GO" id="GO:0043622">
    <property type="term" value="P:cortical microtubule organization"/>
    <property type="evidence" value="ECO:0007669"/>
    <property type="project" value="TreeGrafter"/>
</dbReference>
<feature type="region of interest" description="Disordered" evidence="1">
    <location>
        <begin position="66"/>
        <end position="112"/>
    </location>
</feature>
<proteinExistence type="predicted"/>
<evidence type="ECO:0000313" key="3">
    <source>
        <dbReference type="Proteomes" id="UP000886595"/>
    </source>
</evidence>